<accession>A0A5P2G603</accession>
<sequence>MNTAKKILFVTKHPAHSSIAMAGNQLFNHTLNSFCKDSNFEIGWIYAGKWNDDFAKMKEAFQSNSRDFSVKIPKIITLFTGLYYRTSLRLFFARRNPSYYLLDPIYGHFYKKGLGNVKKTGWYPDWIVLEWTEVLFLLPICKSLFPNAKIAVTEHDVSFVKLQRRFAHKELNMQTIVDPFKKLELKLLSDVNLIRVLSLDDKNILIDNGIHSDKIELVAPYYHRVNLERKAKLLPQIVFYGALNREENKEAVNWFIEHVYQAFQLEKKVKLIVIGGGGAELKQKWSNLPGVEFAGYVKEPEKIFLESVGMVVPLLNGGGIKIKVLESMTCSLPVMTNSIGIEGIRAEDKVSYLHCEQPKDYMKAVDLLLSNHEKAREIGNNGRMFVEQHFNYEKSMEEYKSILSR</sequence>
<proteinExistence type="predicted"/>
<dbReference type="Pfam" id="PF13692">
    <property type="entry name" value="Glyco_trans_1_4"/>
    <property type="match status" value="1"/>
</dbReference>
<dbReference type="Gene3D" id="3.40.50.2000">
    <property type="entry name" value="Glycogen Phosphorylase B"/>
    <property type="match status" value="2"/>
</dbReference>
<dbReference type="GO" id="GO:0009103">
    <property type="term" value="P:lipopolysaccharide biosynthetic process"/>
    <property type="evidence" value="ECO:0007669"/>
    <property type="project" value="TreeGrafter"/>
</dbReference>
<keyword evidence="1 2" id="KW-0808">Transferase</keyword>
<keyword evidence="3" id="KW-1185">Reference proteome</keyword>
<dbReference type="GO" id="GO:0016757">
    <property type="term" value="F:glycosyltransferase activity"/>
    <property type="evidence" value="ECO:0007669"/>
    <property type="project" value="TreeGrafter"/>
</dbReference>
<evidence type="ECO:0000313" key="2">
    <source>
        <dbReference type="EMBL" id="QES89160.1"/>
    </source>
</evidence>
<dbReference type="PANTHER" id="PTHR46401">
    <property type="entry name" value="GLYCOSYLTRANSFERASE WBBK-RELATED"/>
    <property type="match status" value="1"/>
</dbReference>
<dbReference type="RefSeq" id="WP_131330106.1">
    <property type="nucleotide sequence ID" value="NZ_CP044016.1"/>
</dbReference>
<dbReference type="PANTHER" id="PTHR46401:SF2">
    <property type="entry name" value="GLYCOSYLTRANSFERASE WBBK-RELATED"/>
    <property type="match status" value="1"/>
</dbReference>
<protein>
    <submittedName>
        <fullName evidence="2">Glycosyltransferase</fullName>
    </submittedName>
</protein>
<dbReference type="Proteomes" id="UP000292424">
    <property type="component" value="Chromosome"/>
</dbReference>
<organism evidence="2 3">
    <name type="scientific">Rhizosphaericola mali</name>
    <dbReference type="NCBI Taxonomy" id="2545455"/>
    <lineage>
        <taxon>Bacteria</taxon>
        <taxon>Pseudomonadati</taxon>
        <taxon>Bacteroidota</taxon>
        <taxon>Chitinophagia</taxon>
        <taxon>Chitinophagales</taxon>
        <taxon>Chitinophagaceae</taxon>
        <taxon>Rhizosphaericola</taxon>
    </lineage>
</organism>
<dbReference type="SUPFAM" id="SSF53756">
    <property type="entry name" value="UDP-Glycosyltransferase/glycogen phosphorylase"/>
    <property type="match status" value="1"/>
</dbReference>
<dbReference type="AlphaFoldDB" id="A0A5P2G603"/>
<evidence type="ECO:0000256" key="1">
    <source>
        <dbReference type="ARBA" id="ARBA00022679"/>
    </source>
</evidence>
<reference evidence="2 3" key="1">
    <citation type="submission" date="2019-09" db="EMBL/GenBank/DDBJ databases">
        <title>Complete genome sequence of Arachidicoccus sp. B3-10 isolated from apple orchard soil.</title>
        <authorList>
            <person name="Kim H.S."/>
            <person name="Han K.-I."/>
            <person name="Suh M.K."/>
            <person name="Lee K.C."/>
            <person name="Eom M.K."/>
            <person name="Kim J.-S."/>
            <person name="Kang S.W."/>
            <person name="Sin Y."/>
            <person name="Lee J.-S."/>
        </authorList>
    </citation>
    <scope>NUCLEOTIDE SEQUENCE [LARGE SCALE GENOMIC DNA]</scope>
    <source>
        <strain evidence="2 3">B3-10</strain>
    </source>
</reference>
<gene>
    <name evidence="2" type="ORF">E0W69_010970</name>
</gene>
<dbReference type="OrthoDB" id="9807209at2"/>
<evidence type="ECO:0000313" key="3">
    <source>
        <dbReference type="Proteomes" id="UP000292424"/>
    </source>
</evidence>
<dbReference type="KEGG" id="arac:E0W69_010970"/>
<name>A0A5P2G603_9BACT</name>
<dbReference type="EMBL" id="CP044016">
    <property type="protein sequence ID" value="QES89160.1"/>
    <property type="molecule type" value="Genomic_DNA"/>
</dbReference>